<keyword evidence="4" id="KW-0175">Coiled coil</keyword>
<dbReference type="PANTHER" id="PTHR11362:SF133">
    <property type="entry name" value="LARGE RIBOSOMAL SUBUNIT PROTEIN ML38"/>
    <property type="match status" value="1"/>
</dbReference>
<evidence type="ECO:0000256" key="5">
    <source>
        <dbReference type="ARBA" id="ARBA00023128"/>
    </source>
</evidence>
<keyword evidence="3 10" id="KW-0689">Ribosomal protein</keyword>
<dbReference type="SUPFAM" id="SSF49777">
    <property type="entry name" value="PEBP-like"/>
    <property type="match status" value="1"/>
</dbReference>
<evidence type="ECO:0000313" key="12">
    <source>
        <dbReference type="Proteomes" id="UP000053097"/>
    </source>
</evidence>
<evidence type="ECO:0000256" key="8">
    <source>
        <dbReference type="ARBA" id="ARBA00039444"/>
    </source>
</evidence>
<dbReference type="OrthoDB" id="2153661at2759"/>
<dbReference type="InterPro" id="IPR035810">
    <property type="entry name" value="PEBP_euk"/>
</dbReference>
<dbReference type="InterPro" id="IPR008914">
    <property type="entry name" value="PEBP"/>
</dbReference>
<evidence type="ECO:0000256" key="7">
    <source>
        <dbReference type="ARBA" id="ARBA00038016"/>
    </source>
</evidence>
<keyword evidence="6" id="KW-0687">Ribonucleoprotein</keyword>
<dbReference type="Gene3D" id="3.90.280.10">
    <property type="entry name" value="PEBP-like"/>
    <property type="match status" value="1"/>
</dbReference>
<dbReference type="Pfam" id="PF01161">
    <property type="entry name" value="PBP"/>
    <property type="match status" value="1"/>
</dbReference>
<name>A0A026WSI7_OOCBI</name>
<dbReference type="OMA" id="NNEYCHW"/>
<dbReference type="GO" id="GO:0005743">
    <property type="term" value="C:mitochondrial inner membrane"/>
    <property type="evidence" value="ECO:0007669"/>
    <property type="project" value="UniProtKB-ARBA"/>
</dbReference>
<organism evidence="10 12">
    <name type="scientific">Ooceraea biroi</name>
    <name type="common">Clonal raider ant</name>
    <name type="synonym">Cerapachys biroi</name>
    <dbReference type="NCBI Taxonomy" id="2015173"/>
    <lineage>
        <taxon>Eukaryota</taxon>
        <taxon>Metazoa</taxon>
        <taxon>Ecdysozoa</taxon>
        <taxon>Arthropoda</taxon>
        <taxon>Hexapoda</taxon>
        <taxon>Insecta</taxon>
        <taxon>Pterygota</taxon>
        <taxon>Neoptera</taxon>
        <taxon>Endopterygota</taxon>
        <taxon>Hymenoptera</taxon>
        <taxon>Apocrita</taxon>
        <taxon>Aculeata</taxon>
        <taxon>Formicoidea</taxon>
        <taxon>Formicidae</taxon>
        <taxon>Dorylinae</taxon>
        <taxon>Ooceraea</taxon>
    </lineage>
</organism>
<reference evidence="11 13" key="2">
    <citation type="journal article" date="2018" name="Genome Res.">
        <title>The genomic architecture and molecular evolution of ant odorant receptors.</title>
        <authorList>
            <person name="McKenzie S.K."/>
            <person name="Kronauer D.J.C."/>
        </authorList>
    </citation>
    <scope>NUCLEOTIDE SEQUENCE [LARGE SCALE GENOMIC DNA]</scope>
    <source>
        <strain evidence="11">Clonal line C1</strain>
    </source>
</reference>
<evidence type="ECO:0000256" key="4">
    <source>
        <dbReference type="ARBA" id="ARBA00023054"/>
    </source>
</evidence>
<dbReference type="AlphaFoldDB" id="A0A026WSI7"/>
<evidence type="ECO:0000256" key="2">
    <source>
        <dbReference type="ARBA" id="ARBA00022946"/>
    </source>
</evidence>
<evidence type="ECO:0000313" key="11">
    <source>
        <dbReference type="EMBL" id="RLU16784.1"/>
    </source>
</evidence>
<evidence type="ECO:0000313" key="13">
    <source>
        <dbReference type="Proteomes" id="UP000279307"/>
    </source>
</evidence>
<keyword evidence="12" id="KW-1185">Reference proteome</keyword>
<comment type="similarity">
    <text evidence="7">Belongs to the phosphatidylethanolamine-binding protein family. Mitochondrion-specific ribosomal protein mL38 subfamily.</text>
</comment>
<evidence type="ECO:0000256" key="3">
    <source>
        <dbReference type="ARBA" id="ARBA00022980"/>
    </source>
</evidence>
<keyword evidence="5" id="KW-0496">Mitochondrion</keyword>
<dbReference type="Proteomes" id="UP000279307">
    <property type="component" value="Chromosome 11"/>
</dbReference>
<evidence type="ECO:0000313" key="10">
    <source>
        <dbReference type="EMBL" id="EZA58997.1"/>
    </source>
</evidence>
<evidence type="ECO:0000256" key="9">
    <source>
        <dbReference type="ARBA" id="ARBA00041206"/>
    </source>
</evidence>
<dbReference type="FunFam" id="3.90.280.10:FF:000002">
    <property type="entry name" value="39S ribosomal protein L38, mitochondrial"/>
    <property type="match status" value="1"/>
</dbReference>
<keyword evidence="2" id="KW-0809">Transit peptide</keyword>
<reference evidence="10 12" key="1">
    <citation type="journal article" date="2014" name="Curr. Biol.">
        <title>The genome of the clonal raider ant Cerapachys biroi.</title>
        <authorList>
            <person name="Oxley P.R."/>
            <person name="Ji L."/>
            <person name="Fetter-Pruneda I."/>
            <person name="McKenzie S.K."/>
            <person name="Li C."/>
            <person name="Hu H."/>
            <person name="Zhang G."/>
            <person name="Kronauer D.J."/>
        </authorList>
    </citation>
    <scope>NUCLEOTIDE SEQUENCE [LARGE SCALE GENOMIC DNA]</scope>
</reference>
<dbReference type="CDD" id="cd00866">
    <property type="entry name" value="PEBP_euk"/>
    <property type="match status" value="1"/>
</dbReference>
<sequence length="398" mass="47411">MSVKLLRFTDLLIPRGQHVRYGHRLRGRPPTLARSLKQRLDELNWKDPTLHFRVNIGYALKRRSVDRATLKEYVKHRNDPELEKVSRTRQLTVDLQKVREDWQQTDSPVHTQRIAEYYGIYNDLYGDAYFAPVVPLEIKYSLKDEKMVKVYNGNVIKSDEASGKPDVHYNAEDGSVWTLLMTTPDGNLTSADNEYCHWFVANIPGNRLQEGEELVDYLRPIVPYGIGYCRYIFVLYKQERHIDLSEYKRTSPCLTLQERNWKTLDFYRKYQDQLTPAGLAFFQSDWDSSLKDFYHNTLKVRVPMFRYDFPAPFLNKQEWFPLKKPFNIYLDKYRDPKQIMKEFLLRKLKKVHPFNGPEPKPKFPLAYSMPRERIPSWLAFEMFKKRKGQGRVNDLDEY</sequence>
<comment type="subcellular location">
    <subcellularLocation>
        <location evidence="1">Mitochondrion</location>
    </subcellularLocation>
</comment>
<evidence type="ECO:0000256" key="1">
    <source>
        <dbReference type="ARBA" id="ARBA00004173"/>
    </source>
</evidence>
<dbReference type="EMBL" id="QOIP01000011">
    <property type="protein sequence ID" value="RLU16784.1"/>
    <property type="molecule type" value="Genomic_DNA"/>
</dbReference>
<proteinExistence type="inferred from homology"/>
<dbReference type="PANTHER" id="PTHR11362">
    <property type="entry name" value="PHOSPHATIDYLETHANOLAMINE-BINDING PROTEIN"/>
    <property type="match status" value="1"/>
</dbReference>
<gene>
    <name evidence="11" type="ORF">DMN91_010852</name>
    <name evidence="10" type="ORF">X777_16957</name>
</gene>
<dbReference type="GO" id="GO:0005762">
    <property type="term" value="C:mitochondrial large ribosomal subunit"/>
    <property type="evidence" value="ECO:0007669"/>
    <property type="project" value="TreeGrafter"/>
</dbReference>
<protein>
    <recommendedName>
        <fullName evidence="8">Large ribosomal subunit protein mL38</fullName>
    </recommendedName>
    <alternativeName>
        <fullName evidence="9">39S ribosomal protein L38, mitochondrial</fullName>
    </alternativeName>
</protein>
<accession>A0A026WSI7</accession>
<dbReference type="Proteomes" id="UP000053097">
    <property type="component" value="Unassembled WGS sequence"/>
</dbReference>
<dbReference type="InterPro" id="IPR036610">
    <property type="entry name" value="PEBP-like_sf"/>
</dbReference>
<dbReference type="STRING" id="2015173.A0A026WSI7"/>
<dbReference type="EMBL" id="KK107111">
    <property type="protein sequence ID" value="EZA58997.1"/>
    <property type="molecule type" value="Genomic_DNA"/>
</dbReference>
<evidence type="ECO:0000256" key="6">
    <source>
        <dbReference type="ARBA" id="ARBA00023274"/>
    </source>
</evidence>
<reference evidence="11" key="3">
    <citation type="submission" date="2018-07" db="EMBL/GenBank/DDBJ databases">
        <authorList>
            <person name="Mckenzie S.K."/>
            <person name="Kronauer D.J.C."/>
        </authorList>
    </citation>
    <scope>NUCLEOTIDE SEQUENCE</scope>
    <source>
        <strain evidence="11">Clonal line C1</strain>
    </source>
</reference>